<dbReference type="GO" id="GO:0005886">
    <property type="term" value="C:plasma membrane"/>
    <property type="evidence" value="ECO:0007669"/>
    <property type="project" value="TreeGrafter"/>
</dbReference>
<evidence type="ECO:0000313" key="2">
    <source>
        <dbReference type="EMBL" id="SEB64073.1"/>
    </source>
</evidence>
<dbReference type="Pfam" id="PF03729">
    <property type="entry name" value="DUF308"/>
    <property type="match status" value="2"/>
</dbReference>
<evidence type="ECO:0000313" key="3">
    <source>
        <dbReference type="Proteomes" id="UP000182409"/>
    </source>
</evidence>
<feature type="transmembrane region" description="Helical" evidence="1">
    <location>
        <begin position="12"/>
        <end position="34"/>
    </location>
</feature>
<dbReference type="AlphaFoldDB" id="A0A1H4L037"/>
<feature type="transmembrane region" description="Helical" evidence="1">
    <location>
        <begin position="127"/>
        <end position="144"/>
    </location>
</feature>
<dbReference type="InterPro" id="IPR052712">
    <property type="entry name" value="Acid_resist_chaperone_HdeD"/>
</dbReference>
<accession>A0A1H4L037</accession>
<name>A0A1H4L037_9BACT</name>
<dbReference type="EMBL" id="FNSD01000001">
    <property type="protein sequence ID" value="SEB64073.1"/>
    <property type="molecule type" value="Genomic_DNA"/>
</dbReference>
<dbReference type="PANTHER" id="PTHR34989">
    <property type="entry name" value="PROTEIN HDED"/>
    <property type="match status" value="1"/>
</dbReference>
<organism evidence="2 3">
    <name type="scientific">Terriglobus roseus</name>
    <dbReference type="NCBI Taxonomy" id="392734"/>
    <lineage>
        <taxon>Bacteria</taxon>
        <taxon>Pseudomonadati</taxon>
        <taxon>Acidobacteriota</taxon>
        <taxon>Terriglobia</taxon>
        <taxon>Terriglobales</taxon>
        <taxon>Acidobacteriaceae</taxon>
        <taxon>Terriglobus</taxon>
    </lineage>
</organism>
<keyword evidence="1" id="KW-0472">Membrane</keyword>
<reference evidence="2 3" key="1">
    <citation type="submission" date="2016-10" db="EMBL/GenBank/DDBJ databases">
        <authorList>
            <person name="de Groot N.N."/>
        </authorList>
    </citation>
    <scope>NUCLEOTIDE SEQUENCE [LARGE SCALE GENOMIC DNA]</scope>
    <source>
        <strain evidence="2 3">AB35.6</strain>
    </source>
</reference>
<feature type="transmembrane region" description="Helical" evidence="1">
    <location>
        <begin position="150"/>
        <end position="173"/>
    </location>
</feature>
<keyword evidence="1" id="KW-0812">Transmembrane</keyword>
<keyword evidence="1" id="KW-1133">Transmembrane helix</keyword>
<protein>
    <submittedName>
        <fullName evidence="2">Uncharacterized membrane protein HdeD, DUF308 family</fullName>
    </submittedName>
</protein>
<evidence type="ECO:0000256" key="1">
    <source>
        <dbReference type="SAM" id="Phobius"/>
    </source>
</evidence>
<feature type="transmembrane region" description="Helical" evidence="1">
    <location>
        <begin position="40"/>
        <end position="63"/>
    </location>
</feature>
<dbReference type="OrthoDB" id="9815400at2"/>
<dbReference type="PANTHER" id="PTHR34989:SF1">
    <property type="entry name" value="PROTEIN HDED"/>
    <property type="match status" value="1"/>
</dbReference>
<feature type="transmembrane region" description="Helical" evidence="1">
    <location>
        <begin position="70"/>
        <end position="89"/>
    </location>
</feature>
<gene>
    <name evidence="2" type="ORF">SAMN05443244_1421</name>
</gene>
<sequence>MMAASSQTSPKMFGRALSVSSILMIVLGILAIALPSAAGLGVTIVVGWLIALSGIAYLVYAFAAWRIGSFLWRTLLGALDLAVGVYLVAHPSVGLTTLTLWLTLLLCFEGVVEILFFIVGSPLLRSGWILLNGIVTLLLGLMIWENWPSSAAWAIGTLVGVNLIVSGLARLSLATAVRRTVMLADGI</sequence>
<dbReference type="Proteomes" id="UP000182409">
    <property type="component" value="Unassembled WGS sequence"/>
</dbReference>
<proteinExistence type="predicted"/>
<dbReference type="InterPro" id="IPR005325">
    <property type="entry name" value="DUF308_memb"/>
</dbReference>
<feature type="transmembrane region" description="Helical" evidence="1">
    <location>
        <begin position="101"/>
        <end position="120"/>
    </location>
</feature>